<dbReference type="AlphaFoldDB" id="B7P7U7"/>
<dbReference type="EMBL" id="DS653379">
    <property type="protein sequence ID" value="EEC02669.1"/>
    <property type="molecule type" value="Genomic_DNA"/>
</dbReference>
<dbReference type="EMBL" id="ABJB010494875">
    <property type="status" value="NOT_ANNOTATED_CDS"/>
    <property type="molecule type" value="Genomic_DNA"/>
</dbReference>
<dbReference type="HOGENOM" id="CLU_2707519_0_0_1"/>
<evidence type="ECO:0000313" key="1">
    <source>
        <dbReference type="EMBL" id="EEC02669.1"/>
    </source>
</evidence>
<keyword evidence="3" id="KW-1185">Reference proteome</keyword>
<reference evidence="1 3" key="1">
    <citation type="submission" date="2008-03" db="EMBL/GenBank/DDBJ databases">
        <title>Annotation of Ixodes scapularis.</title>
        <authorList>
            <consortium name="Ixodes scapularis Genome Project Consortium"/>
            <person name="Caler E."/>
            <person name="Hannick L.I."/>
            <person name="Bidwell S."/>
            <person name="Joardar V."/>
            <person name="Thiagarajan M."/>
            <person name="Amedeo P."/>
            <person name="Galinsky K.J."/>
            <person name="Schobel S."/>
            <person name="Inman J."/>
            <person name="Hostetler J."/>
            <person name="Miller J."/>
            <person name="Hammond M."/>
            <person name="Megy K."/>
            <person name="Lawson D."/>
            <person name="Kodira C."/>
            <person name="Sutton G."/>
            <person name="Meyer J."/>
            <person name="Hill C.A."/>
            <person name="Birren B."/>
            <person name="Nene V."/>
            <person name="Collins F."/>
            <person name="Alarcon-Chaidez F."/>
            <person name="Wikel S."/>
            <person name="Strausberg R."/>
        </authorList>
    </citation>
    <scope>NUCLEOTIDE SEQUENCE [LARGE SCALE GENOMIC DNA]</scope>
    <source>
        <strain evidence="3">Wikel</strain>
        <strain evidence="1">Wikel colony</strain>
    </source>
</reference>
<organism>
    <name type="scientific">Ixodes scapularis</name>
    <name type="common">Black-legged tick</name>
    <name type="synonym">Deer tick</name>
    <dbReference type="NCBI Taxonomy" id="6945"/>
    <lineage>
        <taxon>Eukaryota</taxon>
        <taxon>Metazoa</taxon>
        <taxon>Ecdysozoa</taxon>
        <taxon>Arthropoda</taxon>
        <taxon>Chelicerata</taxon>
        <taxon>Arachnida</taxon>
        <taxon>Acari</taxon>
        <taxon>Parasitiformes</taxon>
        <taxon>Ixodida</taxon>
        <taxon>Ixodoidea</taxon>
        <taxon>Ixodidae</taxon>
        <taxon>Ixodinae</taxon>
        <taxon>Ixodes</taxon>
    </lineage>
</organism>
<proteinExistence type="predicted"/>
<dbReference type="InParanoid" id="B7P7U7"/>
<dbReference type="Proteomes" id="UP000001555">
    <property type="component" value="Unassembled WGS sequence"/>
</dbReference>
<sequence length="73" mass="8626">MRFTLHNLIWSPCIVRRDHTDKLERFIQAKTIQKNRRPIPSGYFLARRGGQTTKLPNINKLNTWKNTTLGTYV</sequence>
<dbReference type="EnsemblMetazoa" id="ISCW002126-RA">
    <property type="protein sequence ID" value="ISCW002126-PA"/>
    <property type="gene ID" value="ISCW002126"/>
</dbReference>
<dbReference type="VEuPathDB" id="VectorBase:ISCW002126"/>
<accession>B7P7U7</accession>
<dbReference type="PaxDb" id="6945-B7P7U7"/>
<dbReference type="VEuPathDB" id="VectorBase:ISCI002126"/>
<protein>
    <submittedName>
        <fullName evidence="1 2">Uncharacterized protein</fullName>
    </submittedName>
</protein>
<dbReference type="EMBL" id="ABJB010783305">
    <property type="status" value="NOT_ANNOTATED_CDS"/>
    <property type="molecule type" value="Genomic_DNA"/>
</dbReference>
<name>B7P7U7_IXOSC</name>
<evidence type="ECO:0000313" key="3">
    <source>
        <dbReference type="Proteomes" id="UP000001555"/>
    </source>
</evidence>
<gene>
    <name evidence="1" type="ORF">IscW_ISCW002126</name>
</gene>
<evidence type="ECO:0000313" key="2">
    <source>
        <dbReference type="EnsemblMetazoa" id="ISCW002126-PA"/>
    </source>
</evidence>
<reference evidence="2" key="2">
    <citation type="submission" date="2020-05" db="UniProtKB">
        <authorList>
            <consortium name="EnsemblMetazoa"/>
        </authorList>
    </citation>
    <scope>IDENTIFICATION</scope>
    <source>
        <strain evidence="2">wikel</strain>
    </source>
</reference>